<dbReference type="OrthoDB" id="4207594at2759"/>
<accession>A0A3P7DZC2</accession>
<reference evidence="2 3" key="1">
    <citation type="submission" date="2018-11" db="EMBL/GenBank/DDBJ databases">
        <authorList>
            <consortium name="Pathogen Informatics"/>
        </authorList>
    </citation>
    <scope>NUCLEOTIDE SEQUENCE [LARGE SCALE GENOMIC DNA]</scope>
</reference>
<dbReference type="Proteomes" id="UP000270924">
    <property type="component" value="Unassembled WGS sequence"/>
</dbReference>
<name>A0A3P7DZC2_WUCBA</name>
<feature type="coiled-coil region" evidence="1">
    <location>
        <begin position="130"/>
        <end position="157"/>
    </location>
</feature>
<dbReference type="EMBL" id="UYWW01006407">
    <property type="protein sequence ID" value="VDM14723.1"/>
    <property type="molecule type" value="Genomic_DNA"/>
</dbReference>
<keyword evidence="3" id="KW-1185">Reference proteome</keyword>
<proteinExistence type="predicted"/>
<dbReference type="OMA" id="MINEGSC"/>
<protein>
    <submittedName>
        <fullName evidence="2">Uncharacterized protein</fullName>
    </submittedName>
</protein>
<organism evidence="2 3">
    <name type="scientific">Wuchereria bancrofti</name>
    <dbReference type="NCBI Taxonomy" id="6293"/>
    <lineage>
        <taxon>Eukaryota</taxon>
        <taxon>Metazoa</taxon>
        <taxon>Ecdysozoa</taxon>
        <taxon>Nematoda</taxon>
        <taxon>Chromadorea</taxon>
        <taxon>Rhabditida</taxon>
        <taxon>Spirurina</taxon>
        <taxon>Spiruromorpha</taxon>
        <taxon>Filarioidea</taxon>
        <taxon>Onchocercidae</taxon>
        <taxon>Wuchereria</taxon>
    </lineage>
</organism>
<dbReference type="AlphaFoldDB" id="A0A3P7DZC2"/>
<keyword evidence="1" id="KW-0175">Coiled coil</keyword>
<evidence type="ECO:0000313" key="2">
    <source>
        <dbReference type="EMBL" id="VDM14723.1"/>
    </source>
</evidence>
<gene>
    <name evidence="2" type="ORF">WBA_LOCUS8109</name>
</gene>
<sequence>MIKLTLSNGLQQIPLQTQLQALFPGRIAGLPQLLYPTAAAAAAAAAASNPLMNTLNGLQNTTSLAGAGQVNTSQTQQQYIDYATLAAVAAAGGATTANAQNPFSLHPTVSAAGTVGLEQYAYMPYGLIPANNYAAQLTAAQSQLAAVTQQQAALEHQRV</sequence>
<dbReference type="InParanoid" id="A0A3P7DZC2"/>
<evidence type="ECO:0000313" key="3">
    <source>
        <dbReference type="Proteomes" id="UP000270924"/>
    </source>
</evidence>
<evidence type="ECO:0000256" key="1">
    <source>
        <dbReference type="SAM" id="Coils"/>
    </source>
</evidence>